<dbReference type="Proteomes" id="UP000694395">
    <property type="component" value="Chromosome 19"/>
</dbReference>
<feature type="region of interest" description="Disordered" evidence="2">
    <location>
        <begin position="1"/>
        <end position="27"/>
    </location>
</feature>
<evidence type="ECO:0000259" key="4">
    <source>
        <dbReference type="PROSITE" id="PS51444"/>
    </source>
</evidence>
<proteinExistence type="predicted"/>
<dbReference type="PROSITE" id="PS51232">
    <property type="entry name" value="GBD_FH3"/>
    <property type="match status" value="1"/>
</dbReference>
<evidence type="ECO:0000256" key="2">
    <source>
        <dbReference type="SAM" id="MobiDB-lite"/>
    </source>
</evidence>
<feature type="region of interest" description="Disordered" evidence="2">
    <location>
        <begin position="367"/>
        <end position="443"/>
    </location>
</feature>
<dbReference type="Pfam" id="PF06371">
    <property type="entry name" value="Drf_GBD"/>
    <property type="match status" value="1"/>
</dbReference>
<protein>
    <submittedName>
        <fullName evidence="5">Inverted formin 2</fullName>
    </submittedName>
</protein>
<dbReference type="PANTHER" id="PTHR46345">
    <property type="entry name" value="INVERTED FORMIN-2"/>
    <property type="match status" value="1"/>
</dbReference>
<dbReference type="SUPFAM" id="SSF48371">
    <property type="entry name" value="ARM repeat"/>
    <property type="match status" value="1"/>
</dbReference>
<evidence type="ECO:0000313" key="5">
    <source>
        <dbReference type="Ensembl" id="ENSOMYP00000049383.2"/>
    </source>
</evidence>
<dbReference type="AlphaFoldDB" id="A0A8C7RA13"/>
<feature type="region of interest" description="Disordered" evidence="2">
    <location>
        <begin position="833"/>
        <end position="869"/>
    </location>
</feature>
<dbReference type="SMART" id="SM01140">
    <property type="entry name" value="Drf_GBD"/>
    <property type="match status" value="1"/>
</dbReference>
<reference evidence="5" key="1">
    <citation type="submission" date="2020-07" db="EMBL/GenBank/DDBJ databases">
        <title>A long reads based de novo assembly of the rainbow trout Arlee double haploid line genome.</title>
        <authorList>
            <person name="Gao G."/>
            <person name="Palti Y."/>
        </authorList>
    </citation>
    <scope>NUCLEOTIDE SEQUENCE [LARGE SCALE GENOMIC DNA]</scope>
</reference>
<reference evidence="5" key="3">
    <citation type="submission" date="2025-09" db="UniProtKB">
        <authorList>
            <consortium name="Ensembl"/>
        </authorList>
    </citation>
    <scope>IDENTIFICATION</scope>
</reference>
<dbReference type="PANTHER" id="PTHR46345:SF5">
    <property type="entry name" value="INVERTED FORMIN-2"/>
    <property type="match status" value="1"/>
</dbReference>
<dbReference type="Pfam" id="PF06367">
    <property type="entry name" value="Drf_FH3"/>
    <property type="match status" value="1"/>
</dbReference>
<dbReference type="GeneTree" id="ENSGT00940000155691"/>
<keyword evidence="6" id="KW-1185">Reference proteome</keyword>
<evidence type="ECO:0000313" key="6">
    <source>
        <dbReference type="Proteomes" id="UP000694395"/>
    </source>
</evidence>
<name>A0A8C7RA13_ONCMY</name>
<dbReference type="InterPro" id="IPR015425">
    <property type="entry name" value="FH2_Formin"/>
</dbReference>
<feature type="compositionally biased region" description="Pro residues" evidence="2">
    <location>
        <begin position="372"/>
        <end position="382"/>
    </location>
</feature>
<dbReference type="Ensembl" id="ENSOMYT00000053684.2">
    <property type="protein sequence ID" value="ENSOMYP00000049383.2"/>
    <property type="gene ID" value="ENSOMYG00000022407.2"/>
</dbReference>
<evidence type="ECO:0000259" key="3">
    <source>
        <dbReference type="PROSITE" id="PS51232"/>
    </source>
</evidence>
<feature type="domain" description="GBD/FH3" evidence="3">
    <location>
        <begin position="1"/>
        <end position="343"/>
    </location>
</feature>
<keyword evidence="1" id="KW-0175">Coiled coil</keyword>
<organism evidence="5 6">
    <name type="scientific">Oncorhynchus mykiss</name>
    <name type="common">Rainbow trout</name>
    <name type="synonym">Salmo gairdneri</name>
    <dbReference type="NCBI Taxonomy" id="8022"/>
    <lineage>
        <taxon>Eukaryota</taxon>
        <taxon>Metazoa</taxon>
        <taxon>Chordata</taxon>
        <taxon>Craniata</taxon>
        <taxon>Vertebrata</taxon>
        <taxon>Euteleostomi</taxon>
        <taxon>Actinopterygii</taxon>
        <taxon>Neopterygii</taxon>
        <taxon>Teleostei</taxon>
        <taxon>Protacanthopterygii</taxon>
        <taxon>Salmoniformes</taxon>
        <taxon>Salmonidae</taxon>
        <taxon>Salmoninae</taxon>
        <taxon>Oncorhynchus</taxon>
    </lineage>
</organism>
<dbReference type="InterPro" id="IPR016024">
    <property type="entry name" value="ARM-type_fold"/>
</dbReference>
<sequence>MSVKSDGKRKWAAVRGHLGSSQDSDTQLEANLESADPELCIRMLQVPSVVNYSGLKRRLEGSEESWMVQFLELSGLDLLLEALDRLSGRGCSRITDALLQLTCVSCVRAVMNSSAGIHFIVENEGYIRKLSQALDTSNTMVKKQVFELLAALSMFSSDGYRLALDALDHYKGVKTQLYRFSVIMNELQATDNMPYIVTLLSVINAIIFGTDDLQQRDKIRKEFIGLQLLDILPKFRDEEDEDLIIQCEAFEEAMSEDEEELLRVYGGIDMSSHQEVFITLFNKVSTAVSLFVCDFCAPAHMDTREIIMQRLVFSKRRTAGVDAVDGPPPKKIDKAVQTDMVDDDQERLTKCSTKVSSPPPFLYPNLMGPGPLQCPPPPPPPLQHIGGGVPPTPLPGMQVPPGCPPPPPPPPGMGGGGPPPPPPLPGMPGLPRPPPPPPGIGGIVVAQSSQSLRCASAAASKAGRCPTLRMKKLNWQKLRAVTDGHSMWTSAQKDAPLEPNYSSIEQLFCLPVTEHKDKGAAAPVKKEPKEISFIDAKKNLNLNIFLKQFKCSHDEFVVLIQSGDRSKFDVEVLKQLIKLLPEKHEIDNLKSFLGEKFKLANVDRFYISLLAVPCYQLRIDCMLLCEETTSVLDMLKPKAEVVESACHTLMPSFCRLILDVGNFLNYGSHTGNAEGFKISSLLKLTETKANKSRITLLHHILEETELNHPELLNLPDDIEICEKAAGYKTLFIQTIVMSSAEASALVKRLKEAAKKVTNSVDDVKEQFEKVVEENLEACLDLEKRFAEIVRKKGDLALYLCEDANQLSLEELFGTIKTFRGLFIKALKENKSRKEQAVKAEKRKKQLEEEESKRQKGENGKIIRKGPPPQDDGCIIDHLLNDIRKGFHLRKTRPRCETDSPLSCEMNRDTGQPGKDKTTLTLSCLQKTSLAGGTDMTACYTKEKGLGLSEGAGRLRNKGRSCAIVNTVPYAF</sequence>
<feature type="domain" description="FH2" evidence="4">
    <location>
        <begin position="460"/>
        <end position="848"/>
    </location>
</feature>
<dbReference type="Gene3D" id="1.25.10.10">
    <property type="entry name" value="Leucine-rich Repeat Variant"/>
    <property type="match status" value="1"/>
</dbReference>
<dbReference type="InterPro" id="IPR010473">
    <property type="entry name" value="GTPase-bd"/>
</dbReference>
<evidence type="ECO:0000256" key="1">
    <source>
        <dbReference type="SAM" id="Coils"/>
    </source>
</evidence>
<feature type="compositionally biased region" description="Pro residues" evidence="2">
    <location>
        <begin position="401"/>
        <end position="439"/>
    </location>
</feature>
<feature type="coiled-coil region" evidence="1">
    <location>
        <begin position="746"/>
        <end position="773"/>
    </location>
</feature>
<dbReference type="SMART" id="SM00498">
    <property type="entry name" value="FH2"/>
    <property type="match status" value="1"/>
</dbReference>
<feature type="compositionally biased region" description="Basic and acidic residues" evidence="2">
    <location>
        <begin position="850"/>
        <end position="860"/>
    </location>
</feature>
<dbReference type="SUPFAM" id="SSF101447">
    <property type="entry name" value="Formin homology 2 domain (FH2 domain)"/>
    <property type="match status" value="1"/>
</dbReference>
<dbReference type="GO" id="GO:0030036">
    <property type="term" value="P:actin cytoskeleton organization"/>
    <property type="evidence" value="ECO:0007669"/>
    <property type="project" value="InterPro"/>
</dbReference>
<dbReference type="Pfam" id="PF02181">
    <property type="entry name" value="FH2"/>
    <property type="match status" value="1"/>
</dbReference>
<dbReference type="InterPro" id="IPR042201">
    <property type="entry name" value="FH2_Formin_sf"/>
</dbReference>
<dbReference type="Gene3D" id="1.20.58.2220">
    <property type="entry name" value="Formin, FH2 domain"/>
    <property type="match status" value="1"/>
</dbReference>
<dbReference type="GO" id="GO:0003779">
    <property type="term" value="F:actin binding"/>
    <property type="evidence" value="ECO:0007669"/>
    <property type="project" value="InterPro"/>
</dbReference>
<accession>A0A8C7RA13</accession>
<dbReference type="InterPro" id="IPR010472">
    <property type="entry name" value="FH3_dom"/>
</dbReference>
<reference evidence="5" key="2">
    <citation type="submission" date="2025-08" db="UniProtKB">
        <authorList>
            <consortium name="Ensembl"/>
        </authorList>
    </citation>
    <scope>IDENTIFICATION</scope>
</reference>
<dbReference type="SMART" id="SM01139">
    <property type="entry name" value="Drf_FH3"/>
    <property type="match status" value="1"/>
</dbReference>
<dbReference type="GO" id="GO:0031267">
    <property type="term" value="F:small GTPase binding"/>
    <property type="evidence" value="ECO:0007669"/>
    <property type="project" value="InterPro"/>
</dbReference>
<dbReference type="InterPro" id="IPR011989">
    <property type="entry name" value="ARM-like"/>
</dbReference>
<dbReference type="InterPro" id="IPR014768">
    <property type="entry name" value="GBD/FH3_dom"/>
</dbReference>
<dbReference type="PROSITE" id="PS51444">
    <property type="entry name" value="FH2"/>
    <property type="match status" value="1"/>
</dbReference>